<evidence type="ECO:0000313" key="2">
    <source>
        <dbReference type="Proteomes" id="UP000692954"/>
    </source>
</evidence>
<gene>
    <name evidence="1" type="ORF">PSON_ATCC_30995.1.T0060589</name>
</gene>
<comment type="caution">
    <text evidence="1">The sequence shown here is derived from an EMBL/GenBank/DDBJ whole genome shotgun (WGS) entry which is preliminary data.</text>
</comment>
<name>A0A8S1KEG3_9CILI</name>
<dbReference type="Proteomes" id="UP000692954">
    <property type="component" value="Unassembled WGS sequence"/>
</dbReference>
<evidence type="ECO:0000313" key="1">
    <source>
        <dbReference type="EMBL" id="CAD8052703.1"/>
    </source>
</evidence>
<accession>A0A8S1KEG3</accession>
<sequence length="101" mass="12333">MFLRWRKIFQLIIQYVKEIQITSKLHQQDQMKVEEYQNDNSHEHLSKNGELLFSQVSHSKKFENFHLFNLQLKNFNFFSYNLKYQNLLTNPRSHNNLSKAD</sequence>
<dbReference type="EMBL" id="CAJJDN010000006">
    <property type="protein sequence ID" value="CAD8052703.1"/>
    <property type="molecule type" value="Genomic_DNA"/>
</dbReference>
<reference evidence="1" key="1">
    <citation type="submission" date="2021-01" db="EMBL/GenBank/DDBJ databases">
        <authorList>
            <consortium name="Genoscope - CEA"/>
            <person name="William W."/>
        </authorList>
    </citation>
    <scope>NUCLEOTIDE SEQUENCE</scope>
</reference>
<organism evidence="1 2">
    <name type="scientific">Paramecium sonneborni</name>
    <dbReference type="NCBI Taxonomy" id="65129"/>
    <lineage>
        <taxon>Eukaryota</taxon>
        <taxon>Sar</taxon>
        <taxon>Alveolata</taxon>
        <taxon>Ciliophora</taxon>
        <taxon>Intramacronucleata</taxon>
        <taxon>Oligohymenophorea</taxon>
        <taxon>Peniculida</taxon>
        <taxon>Parameciidae</taxon>
        <taxon>Paramecium</taxon>
    </lineage>
</organism>
<proteinExistence type="predicted"/>
<protein>
    <submittedName>
        <fullName evidence="1">Uncharacterized protein</fullName>
    </submittedName>
</protein>
<keyword evidence="2" id="KW-1185">Reference proteome</keyword>
<dbReference type="AlphaFoldDB" id="A0A8S1KEG3"/>